<reference evidence="1 2" key="1">
    <citation type="submission" date="2022-10" db="EMBL/GenBank/DDBJ databases">
        <title>Janthinobacterium sp. hw3 Genome sequencing.</title>
        <authorList>
            <person name="Park S."/>
        </authorList>
    </citation>
    <scope>NUCLEOTIDE SEQUENCE [LARGE SCALE GENOMIC DNA]</scope>
    <source>
        <strain evidence="2">hw3</strain>
    </source>
</reference>
<name>A0ABT5K3A4_9BURK</name>
<dbReference type="Proteomes" id="UP001221208">
    <property type="component" value="Unassembled WGS sequence"/>
</dbReference>
<sequence length="126" mass="13825">MNPHTSIASADAASGAKTMLMVETRSPWESGDAADFLLIVRALLDAGEQVQLFLIQNGVFWLQQERQQLLQLCSQFDGRLALCADDMSLEMRGMSHQDAAHPARICAIDALVASMAQPNVKTIWHS</sequence>
<dbReference type="RefSeq" id="WP_273671805.1">
    <property type="nucleotide sequence ID" value="NZ_JAQQXR010000005.1"/>
</dbReference>
<dbReference type="InterPro" id="IPR003787">
    <property type="entry name" value="Sulphur_relay_DsrE/F-like"/>
</dbReference>
<evidence type="ECO:0000313" key="2">
    <source>
        <dbReference type="Proteomes" id="UP001221208"/>
    </source>
</evidence>
<evidence type="ECO:0000313" key="1">
    <source>
        <dbReference type="EMBL" id="MDC8758935.1"/>
    </source>
</evidence>
<accession>A0ABT5K3A4</accession>
<dbReference type="Gene3D" id="3.40.1260.10">
    <property type="entry name" value="DsrEFH-like"/>
    <property type="match status" value="1"/>
</dbReference>
<proteinExistence type="predicted"/>
<dbReference type="EMBL" id="JAQQXR010000005">
    <property type="protein sequence ID" value="MDC8758935.1"/>
    <property type="molecule type" value="Genomic_DNA"/>
</dbReference>
<dbReference type="InterPro" id="IPR027396">
    <property type="entry name" value="DsrEFH-like"/>
</dbReference>
<comment type="caution">
    <text evidence="1">The sequence shown here is derived from an EMBL/GenBank/DDBJ whole genome shotgun (WGS) entry which is preliminary data.</text>
</comment>
<organism evidence="1 2">
    <name type="scientific">Janthinobacterium fluminis</name>
    <dbReference type="NCBI Taxonomy" id="2987524"/>
    <lineage>
        <taxon>Bacteria</taxon>
        <taxon>Pseudomonadati</taxon>
        <taxon>Pseudomonadota</taxon>
        <taxon>Betaproteobacteria</taxon>
        <taxon>Burkholderiales</taxon>
        <taxon>Oxalobacteraceae</taxon>
        <taxon>Janthinobacterium</taxon>
    </lineage>
</organism>
<protein>
    <submittedName>
        <fullName evidence="1">DsrE family protein</fullName>
    </submittedName>
</protein>
<keyword evidence="2" id="KW-1185">Reference proteome</keyword>
<gene>
    <name evidence="1" type="ORF">OIK44_15245</name>
</gene>
<dbReference type="Pfam" id="PF02635">
    <property type="entry name" value="DsrE"/>
    <property type="match status" value="1"/>
</dbReference>
<dbReference type="SUPFAM" id="SSF75169">
    <property type="entry name" value="DsrEFH-like"/>
    <property type="match status" value="1"/>
</dbReference>